<evidence type="ECO:0000256" key="1">
    <source>
        <dbReference type="ARBA" id="ARBA00004370"/>
    </source>
</evidence>
<comment type="caution">
    <text evidence="7">The sequence shown here is derived from an EMBL/GenBank/DDBJ whole genome shotgun (WGS) entry which is preliminary data.</text>
</comment>
<dbReference type="OrthoDB" id="5241786at2"/>
<proteinExistence type="predicted"/>
<evidence type="ECO:0000313" key="8">
    <source>
        <dbReference type="Proteomes" id="UP000310263"/>
    </source>
</evidence>
<dbReference type="RefSeq" id="WP_136012850.1">
    <property type="nucleotide sequence ID" value="NZ_SRYE01000004.1"/>
</dbReference>
<feature type="transmembrane region" description="Helical" evidence="6">
    <location>
        <begin position="132"/>
        <end position="154"/>
    </location>
</feature>
<evidence type="ECO:0000256" key="6">
    <source>
        <dbReference type="SAM" id="Phobius"/>
    </source>
</evidence>
<dbReference type="GO" id="GO:0009003">
    <property type="term" value="F:signal peptidase activity"/>
    <property type="evidence" value="ECO:0007669"/>
    <property type="project" value="UniProtKB-EC"/>
</dbReference>
<dbReference type="InterPro" id="IPR001733">
    <property type="entry name" value="Peptidase_S26B"/>
</dbReference>
<reference evidence="7 8" key="1">
    <citation type="submission" date="2019-04" db="EMBL/GenBank/DDBJ databases">
        <title>Microbes associate with the intestines of laboratory mice.</title>
        <authorList>
            <person name="Navarre W."/>
            <person name="Wong E."/>
            <person name="Huang K."/>
            <person name="Tropini C."/>
            <person name="Ng K."/>
            <person name="Yu B."/>
        </authorList>
    </citation>
    <scope>NUCLEOTIDE SEQUENCE [LARGE SCALE GENOMIC DNA]</scope>
    <source>
        <strain evidence="7 8">NM07_P-09</strain>
    </source>
</reference>
<dbReference type="SUPFAM" id="SSF51306">
    <property type="entry name" value="LexA/Signal peptidase"/>
    <property type="match status" value="1"/>
</dbReference>
<sequence length="165" mass="17793">MPMVYGCFGPKGLHLLMNRWQWSGHVVLVVLVLAWILGARVYVVRSGSMLPSLAPGSLVMTLPADYDNVQVGSIICFDRGGQLVAHRVKAIRGYGLVTQGDNNSSLDPGTVGREDLKGRVVTVIPGIGWPILLIRAFPLVFGGLVALVFAVRFACHSRSCHKTIG</sequence>
<dbReference type="InterPro" id="IPR019533">
    <property type="entry name" value="Peptidase_S26"/>
</dbReference>
<dbReference type="GO" id="GO:0016020">
    <property type="term" value="C:membrane"/>
    <property type="evidence" value="ECO:0007669"/>
    <property type="project" value="UniProtKB-SubCell"/>
</dbReference>
<evidence type="ECO:0000256" key="2">
    <source>
        <dbReference type="ARBA" id="ARBA00022692"/>
    </source>
</evidence>
<dbReference type="EMBL" id="SRYE01000004">
    <property type="protein sequence ID" value="TGY61717.1"/>
    <property type="molecule type" value="Genomic_DNA"/>
</dbReference>
<dbReference type="AlphaFoldDB" id="A0A4S2F059"/>
<dbReference type="NCBIfam" id="TIGR02228">
    <property type="entry name" value="sigpep_I_arch"/>
    <property type="match status" value="1"/>
</dbReference>
<keyword evidence="4 6" id="KW-0472">Membrane</keyword>
<dbReference type="Proteomes" id="UP000310263">
    <property type="component" value="Unassembled WGS sequence"/>
</dbReference>
<dbReference type="PANTHER" id="PTHR10806:SF6">
    <property type="entry name" value="SIGNAL PEPTIDASE COMPLEX CATALYTIC SUBUNIT SEC11"/>
    <property type="match status" value="1"/>
</dbReference>
<dbReference type="EC" id="3.4.21.89" evidence="5"/>
<evidence type="ECO:0000256" key="3">
    <source>
        <dbReference type="ARBA" id="ARBA00022989"/>
    </source>
</evidence>
<dbReference type="GO" id="GO:0004252">
    <property type="term" value="F:serine-type endopeptidase activity"/>
    <property type="evidence" value="ECO:0007669"/>
    <property type="project" value="UniProtKB-UniRule"/>
</dbReference>
<dbReference type="CDD" id="cd06530">
    <property type="entry name" value="S26_SPase_I"/>
    <property type="match status" value="1"/>
</dbReference>
<comment type="subcellular location">
    <subcellularLocation>
        <location evidence="1">Membrane</location>
    </subcellularLocation>
</comment>
<evidence type="ECO:0000313" key="7">
    <source>
        <dbReference type="EMBL" id="TGY61717.1"/>
    </source>
</evidence>
<keyword evidence="3 6" id="KW-1133">Transmembrane helix</keyword>
<keyword evidence="8" id="KW-1185">Reference proteome</keyword>
<name>A0A4S2F059_9ACTN</name>
<protein>
    <recommendedName>
        <fullName evidence="5">Signal peptidase I</fullName>
        <ecNumber evidence="5">3.4.21.89</ecNumber>
    </recommendedName>
</protein>
<evidence type="ECO:0000256" key="4">
    <source>
        <dbReference type="ARBA" id="ARBA00023136"/>
    </source>
</evidence>
<organism evidence="7 8">
    <name type="scientific">Muricaecibacterium torontonense</name>
    <dbReference type="NCBI Taxonomy" id="3032871"/>
    <lineage>
        <taxon>Bacteria</taxon>
        <taxon>Bacillati</taxon>
        <taxon>Actinomycetota</taxon>
        <taxon>Coriobacteriia</taxon>
        <taxon>Coriobacteriales</taxon>
        <taxon>Atopobiaceae</taxon>
        <taxon>Muricaecibacterium</taxon>
    </lineage>
</organism>
<dbReference type="GO" id="GO:0006465">
    <property type="term" value="P:signal peptide processing"/>
    <property type="evidence" value="ECO:0007669"/>
    <property type="project" value="UniProtKB-UniRule"/>
</dbReference>
<gene>
    <name evidence="7" type="ORF">E5334_06845</name>
</gene>
<keyword evidence="2 6" id="KW-0812">Transmembrane</keyword>
<keyword evidence="7" id="KW-0378">Hydrolase</keyword>
<dbReference type="InterPro" id="IPR036286">
    <property type="entry name" value="LexA/Signal_pep-like_sf"/>
</dbReference>
<accession>A0A4S2F059</accession>
<feature type="transmembrane region" description="Helical" evidence="6">
    <location>
        <begin position="20"/>
        <end position="43"/>
    </location>
</feature>
<dbReference type="PANTHER" id="PTHR10806">
    <property type="entry name" value="SIGNAL PEPTIDASE COMPLEX CATALYTIC SUBUNIT SEC11"/>
    <property type="match status" value="1"/>
</dbReference>
<evidence type="ECO:0000256" key="5">
    <source>
        <dbReference type="NCBIfam" id="TIGR02228"/>
    </source>
</evidence>